<evidence type="ECO:0000313" key="2">
    <source>
        <dbReference type="RefSeq" id="XP_033458021.1"/>
    </source>
</evidence>
<evidence type="ECO:0000313" key="1">
    <source>
        <dbReference type="Proteomes" id="UP000504637"/>
    </source>
</evidence>
<dbReference type="Proteomes" id="UP000504637">
    <property type="component" value="Unplaced"/>
</dbReference>
<reference evidence="2" key="1">
    <citation type="submission" date="2020-01" db="EMBL/GenBank/DDBJ databases">
        <authorList>
            <consortium name="DOE Joint Genome Institute"/>
            <person name="Haridas S."/>
            <person name="Albert R."/>
            <person name="Binder M."/>
            <person name="Bloem J."/>
            <person name="Labutti K."/>
            <person name="Salamov A."/>
            <person name="Andreopoulos B."/>
            <person name="Baker S.E."/>
            <person name="Barry K."/>
            <person name="Bills G."/>
            <person name="Bluhm B.H."/>
            <person name="Cannon C."/>
            <person name="Castanera R."/>
            <person name="Culley D.E."/>
            <person name="Daum C."/>
            <person name="Ezra D."/>
            <person name="Gonzalez J.B."/>
            <person name="Henrissat B."/>
            <person name="Kuo A."/>
            <person name="Liang C."/>
            <person name="Lipzen A."/>
            <person name="Lutzoni F."/>
            <person name="Magnuson J."/>
            <person name="Mondo S."/>
            <person name="Nolan M."/>
            <person name="Ohm R."/>
            <person name="Pangilinan J."/>
            <person name="Park H.-J."/>
            <person name="Ramirez L."/>
            <person name="Alfaro M."/>
            <person name="Sun H."/>
            <person name="Tritt A."/>
            <person name="Yoshinaga Y."/>
            <person name="Zwiers L.-H."/>
            <person name="Turgeon B.G."/>
            <person name="Goodwin S.B."/>
            <person name="Spatafora J.W."/>
            <person name="Crous P.W."/>
            <person name="Grigoriev I.V."/>
        </authorList>
    </citation>
    <scope>NUCLEOTIDE SEQUENCE</scope>
    <source>
        <strain evidence="2">CBS 342.82</strain>
    </source>
</reference>
<gene>
    <name evidence="2" type="ORF">K489DRAFT_402805</name>
</gene>
<accession>A0A6J3LYY2</accession>
<keyword evidence="1" id="KW-1185">Reference proteome</keyword>
<name>A0A6J3LYY2_9PEZI</name>
<proteinExistence type="predicted"/>
<reference evidence="2" key="3">
    <citation type="submission" date="2025-08" db="UniProtKB">
        <authorList>
            <consortium name="RefSeq"/>
        </authorList>
    </citation>
    <scope>IDENTIFICATION</scope>
    <source>
        <strain evidence="2">CBS 342.82</strain>
    </source>
</reference>
<organism evidence="2">
    <name type="scientific">Dissoconium aciculare CBS 342.82</name>
    <dbReference type="NCBI Taxonomy" id="1314786"/>
    <lineage>
        <taxon>Eukaryota</taxon>
        <taxon>Fungi</taxon>
        <taxon>Dikarya</taxon>
        <taxon>Ascomycota</taxon>
        <taxon>Pezizomycotina</taxon>
        <taxon>Dothideomycetes</taxon>
        <taxon>Dothideomycetidae</taxon>
        <taxon>Mycosphaerellales</taxon>
        <taxon>Dissoconiaceae</taxon>
        <taxon>Dissoconium</taxon>
    </lineage>
</organism>
<dbReference type="AlphaFoldDB" id="A0A6J3LYY2"/>
<dbReference type="RefSeq" id="XP_033458021.1">
    <property type="nucleotide sequence ID" value="XM_033607062.1"/>
</dbReference>
<protein>
    <submittedName>
        <fullName evidence="2">Uncharacterized protein</fullName>
    </submittedName>
</protein>
<dbReference type="GeneID" id="54364862"/>
<reference evidence="2" key="2">
    <citation type="submission" date="2020-04" db="EMBL/GenBank/DDBJ databases">
        <authorList>
            <consortium name="NCBI Genome Project"/>
        </authorList>
    </citation>
    <scope>NUCLEOTIDE SEQUENCE</scope>
    <source>
        <strain evidence="2">CBS 342.82</strain>
    </source>
</reference>
<sequence>MRGGKQQDGNLDRPKSAVTMTCIALISTATCESKEFPSASEFTRWGAALFRLSSKADPTYTVPMRQHSSSQICRPATKMIKAWTCRYPQLDTIRTRVPLTSSIRRTVLYPVYNAATQHSITVGVWYNGTNMPPVQPSTSKMDLKPKPTLQVWRKDKTLATRLNPSSRLARQALQKHSPSMRHTELSLNDYGTADWPTVSWGPMLWKTGEWHGTLVIGENQHPMSHQDAPSHLRACESR</sequence>